<dbReference type="GO" id="GO:0016567">
    <property type="term" value="P:protein ubiquitination"/>
    <property type="evidence" value="ECO:0007669"/>
    <property type="project" value="TreeGrafter"/>
</dbReference>
<dbReference type="PANTHER" id="PTHR46569">
    <property type="entry name" value="E3 UBIQUITIN-PROTEIN LIGASE TRAIP"/>
    <property type="match status" value="1"/>
</dbReference>
<evidence type="ECO:0000256" key="3">
    <source>
        <dbReference type="PROSITE-ProRule" id="PRU00175"/>
    </source>
</evidence>
<dbReference type="InterPro" id="IPR001841">
    <property type="entry name" value="Znf_RING"/>
</dbReference>
<protein>
    <submittedName>
        <fullName evidence="6">RING-type domain-containing protein</fullName>
    </submittedName>
</protein>
<dbReference type="Pfam" id="PF13639">
    <property type="entry name" value="zf-RING_2"/>
    <property type="match status" value="1"/>
</dbReference>
<accession>A0A1A9WMA3</accession>
<dbReference type="InterPro" id="IPR013083">
    <property type="entry name" value="Znf_RING/FYVE/PHD"/>
</dbReference>
<evidence type="ECO:0000259" key="5">
    <source>
        <dbReference type="PROSITE" id="PS50089"/>
    </source>
</evidence>
<dbReference type="EnsemblMetazoa" id="GBRI024813-RA">
    <property type="protein sequence ID" value="GBRI024813-PA"/>
    <property type="gene ID" value="GBRI024813"/>
</dbReference>
<proteinExistence type="predicted"/>
<keyword evidence="7" id="KW-1185">Reference proteome</keyword>
<sequence length="293" mass="33968">MTTTLGMTCSICMENFINSDAIYSTSCGHVFHHNCIQSWRETSTKCPMCRVEYGNMQKLYLNFDDNEVSTEKLKVTEQVNQRGAIKKERSPRINSVMPPKQRQKSSNFQNQQGAFGQIHPKIMSDNYAQHTKVVVKRYPSNFFHHPMVNLAIALGSIMDMRITVNDIREIRKLPQYHKNNHLPNSTISLLIQFRTLQLKINFLKNKSKLKNHSAYARVLIFEYMDDNTYSLFQYAKRNLKNHGFSRIFYQNGQIMASKVTNGPNLIHIKSKIQVDEIIFSKTGDEDEWSCAIS</sequence>
<keyword evidence="1 3" id="KW-0479">Metal-binding</keyword>
<dbReference type="GO" id="GO:0005634">
    <property type="term" value="C:nucleus"/>
    <property type="evidence" value="ECO:0007669"/>
    <property type="project" value="TreeGrafter"/>
</dbReference>
<organism evidence="6 7">
    <name type="scientific">Glossina brevipalpis</name>
    <dbReference type="NCBI Taxonomy" id="37001"/>
    <lineage>
        <taxon>Eukaryota</taxon>
        <taxon>Metazoa</taxon>
        <taxon>Ecdysozoa</taxon>
        <taxon>Arthropoda</taxon>
        <taxon>Hexapoda</taxon>
        <taxon>Insecta</taxon>
        <taxon>Pterygota</taxon>
        <taxon>Neoptera</taxon>
        <taxon>Endopterygota</taxon>
        <taxon>Diptera</taxon>
        <taxon>Brachycera</taxon>
        <taxon>Muscomorpha</taxon>
        <taxon>Hippoboscoidea</taxon>
        <taxon>Glossinidae</taxon>
        <taxon>Glossina</taxon>
    </lineage>
</organism>
<dbReference type="PROSITE" id="PS50089">
    <property type="entry name" value="ZF_RING_2"/>
    <property type="match status" value="1"/>
</dbReference>
<feature type="domain" description="RING-type" evidence="5">
    <location>
        <begin position="9"/>
        <end position="50"/>
    </location>
</feature>
<dbReference type="Proteomes" id="UP000091820">
    <property type="component" value="Unassembled WGS sequence"/>
</dbReference>
<dbReference type="Gene3D" id="3.30.40.10">
    <property type="entry name" value="Zinc/RING finger domain, C3HC4 (zinc finger)"/>
    <property type="match status" value="1"/>
</dbReference>
<dbReference type="GO" id="GO:0031297">
    <property type="term" value="P:replication fork processing"/>
    <property type="evidence" value="ECO:0007669"/>
    <property type="project" value="TreeGrafter"/>
</dbReference>
<dbReference type="AlphaFoldDB" id="A0A1A9WMA3"/>
<dbReference type="GO" id="GO:0008270">
    <property type="term" value="F:zinc ion binding"/>
    <property type="evidence" value="ECO:0007669"/>
    <property type="project" value="UniProtKB-KW"/>
</dbReference>
<dbReference type="PANTHER" id="PTHR46569:SF1">
    <property type="entry name" value="E3 UBIQUITIN-PROTEIN LIGASE RFWD3-RELATED"/>
    <property type="match status" value="1"/>
</dbReference>
<dbReference type="GO" id="GO:0090734">
    <property type="term" value="C:site of DNA damage"/>
    <property type="evidence" value="ECO:0007669"/>
    <property type="project" value="TreeGrafter"/>
</dbReference>
<evidence type="ECO:0000256" key="4">
    <source>
        <dbReference type="SAM" id="MobiDB-lite"/>
    </source>
</evidence>
<dbReference type="SMART" id="SM00184">
    <property type="entry name" value="RING"/>
    <property type="match status" value="1"/>
</dbReference>
<dbReference type="VEuPathDB" id="VectorBase:GBRI024813"/>
<dbReference type="CDD" id="cd16448">
    <property type="entry name" value="RING-H2"/>
    <property type="match status" value="1"/>
</dbReference>
<evidence type="ECO:0000313" key="6">
    <source>
        <dbReference type="EnsemblMetazoa" id="GBRI024813-PA"/>
    </source>
</evidence>
<dbReference type="InterPro" id="IPR052639">
    <property type="entry name" value="TRAIP_ubiq-protein_ligase"/>
</dbReference>
<evidence type="ECO:0000313" key="7">
    <source>
        <dbReference type="Proteomes" id="UP000091820"/>
    </source>
</evidence>
<dbReference type="GO" id="GO:0061630">
    <property type="term" value="F:ubiquitin protein ligase activity"/>
    <property type="evidence" value="ECO:0007669"/>
    <property type="project" value="TreeGrafter"/>
</dbReference>
<reference evidence="6" key="2">
    <citation type="submission" date="2020-05" db="UniProtKB">
        <authorList>
            <consortium name="EnsemblMetazoa"/>
        </authorList>
    </citation>
    <scope>IDENTIFICATION</scope>
    <source>
        <strain evidence="6">IAEA</strain>
    </source>
</reference>
<keyword evidence="1 3" id="KW-0863">Zinc-finger</keyword>
<evidence type="ECO:0000256" key="2">
    <source>
        <dbReference type="ARBA" id="ARBA00022833"/>
    </source>
</evidence>
<name>A0A1A9WMA3_9MUSC</name>
<reference evidence="7" key="1">
    <citation type="submission" date="2014-03" db="EMBL/GenBank/DDBJ databases">
        <authorList>
            <person name="Aksoy S."/>
            <person name="Warren W."/>
            <person name="Wilson R.K."/>
        </authorList>
    </citation>
    <scope>NUCLEOTIDE SEQUENCE [LARGE SCALE GENOMIC DNA]</scope>
    <source>
        <strain evidence="7">IAEA</strain>
    </source>
</reference>
<evidence type="ECO:0000256" key="1">
    <source>
        <dbReference type="ARBA" id="ARBA00022771"/>
    </source>
</evidence>
<dbReference type="SUPFAM" id="SSF57850">
    <property type="entry name" value="RING/U-box"/>
    <property type="match status" value="1"/>
</dbReference>
<keyword evidence="2" id="KW-0862">Zinc</keyword>
<feature type="region of interest" description="Disordered" evidence="4">
    <location>
        <begin position="82"/>
        <end position="109"/>
    </location>
</feature>